<dbReference type="GeneID" id="39582308"/>
<feature type="region of interest" description="Disordered" evidence="1">
    <location>
        <begin position="66"/>
        <end position="87"/>
    </location>
</feature>
<dbReference type="EMBL" id="ML119051">
    <property type="protein sequence ID" value="ROT43410.1"/>
    <property type="molecule type" value="Genomic_DNA"/>
</dbReference>
<keyword evidence="3" id="KW-1185">Reference proteome</keyword>
<dbReference type="RefSeq" id="XP_028471216.1">
    <property type="nucleotide sequence ID" value="XM_028613830.1"/>
</dbReference>
<proteinExistence type="predicted"/>
<accession>A0A3N2Q9H4</accession>
<dbReference type="Proteomes" id="UP000272025">
    <property type="component" value="Unassembled WGS sequence"/>
</dbReference>
<gene>
    <name evidence="2" type="ORF">SODALDRAFT_355613</name>
</gene>
<dbReference type="AlphaFoldDB" id="A0A3N2Q9H4"/>
<evidence type="ECO:0000313" key="2">
    <source>
        <dbReference type="EMBL" id="ROT43410.1"/>
    </source>
</evidence>
<name>A0A3N2Q9H4_SODAK</name>
<organism evidence="2 3">
    <name type="scientific">Sodiomyces alkalinus (strain CBS 110278 / VKM F-3762 / F11)</name>
    <name type="common">Alkaliphilic filamentous fungus</name>
    <dbReference type="NCBI Taxonomy" id="1314773"/>
    <lineage>
        <taxon>Eukaryota</taxon>
        <taxon>Fungi</taxon>
        <taxon>Dikarya</taxon>
        <taxon>Ascomycota</taxon>
        <taxon>Pezizomycotina</taxon>
        <taxon>Sordariomycetes</taxon>
        <taxon>Hypocreomycetidae</taxon>
        <taxon>Glomerellales</taxon>
        <taxon>Plectosphaerellaceae</taxon>
        <taxon>Sodiomyces</taxon>
    </lineage>
</organism>
<evidence type="ECO:0000256" key="1">
    <source>
        <dbReference type="SAM" id="MobiDB-lite"/>
    </source>
</evidence>
<feature type="region of interest" description="Disordered" evidence="1">
    <location>
        <begin position="119"/>
        <end position="144"/>
    </location>
</feature>
<reference evidence="2 3" key="1">
    <citation type="journal article" date="2018" name="Mol. Ecol.">
        <title>The obligate alkalophilic soda-lake fungus Sodiomyces alkalinus has shifted to a protein diet.</title>
        <authorList>
            <person name="Grum-Grzhimaylo A.A."/>
            <person name="Falkoski D.L."/>
            <person name="van den Heuvel J."/>
            <person name="Valero-Jimenez C.A."/>
            <person name="Min B."/>
            <person name="Choi I.G."/>
            <person name="Lipzen A."/>
            <person name="Daum C.G."/>
            <person name="Aanen D.K."/>
            <person name="Tsang A."/>
            <person name="Henrissat B."/>
            <person name="Bilanenko E.N."/>
            <person name="de Vries R.P."/>
            <person name="van Kan J.A.L."/>
            <person name="Grigoriev I.V."/>
            <person name="Debets A.J.M."/>
        </authorList>
    </citation>
    <scope>NUCLEOTIDE SEQUENCE [LARGE SCALE GENOMIC DNA]</scope>
    <source>
        <strain evidence="2 3">F11</strain>
    </source>
</reference>
<evidence type="ECO:0000313" key="3">
    <source>
        <dbReference type="Proteomes" id="UP000272025"/>
    </source>
</evidence>
<sequence length="144" mass="15652">MAQLLALASILGRPNTPSKPSGVVTSMLSLRRSKQSGNRMTPTQPALLGTAIQSLSFTFTKHLEVSDVSPSRQSPDGNADHIINRPVVTDGNGNRLVDRGWRTESCRLVQEVLEFCGTAKPKPRKGRRAQAQMGRGQGVRMRSS</sequence>
<protein>
    <submittedName>
        <fullName evidence="2">Uncharacterized protein</fullName>
    </submittedName>
</protein>